<protein>
    <submittedName>
        <fullName evidence="2">10814_t:CDS:1</fullName>
    </submittedName>
</protein>
<proteinExistence type="predicted"/>
<keyword evidence="3" id="KW-1185">Reference proteome</keyword>
<evidence type="ECO:0000313" key="3">
    <source>
        <dbReference type="Proteomes" id="UP000789831"/>
    </source>
</evidence>
<feature type="compositionally biased region" description="Low complexity" evidence="1">
    <location>
        <begin position="203"/>
        <end position="215"/>
    </location>
</feature>
<evidence type="ECO:0000313" key="2">
    <source>
        <dbReference type="EMBL" id="CAG8596457.1"/>
    </source>
</evidence>
<evidence type="ECO:0000256" key="1">
    <source>
        <dbReference type="SAM" id="MobiDB-lite"/>
    </source>
</evidence>
<organism evidence="2 3">
    <name type="scientific">Ambispora gerdemannii</name>
    <dbReference type="NCBI Taxonomy" id="144530"/>
    <lineage>
        <taxon>Eukaryota</taxon>
        <taxon>Fungi</taxon>
        <taxon>Fungi incertae sedis</taxon>
        <taxon>Mucoromycota</taxon>
        <taxon>Glomeromycotina</taxon>
        <taxon>Glomeromycetes</taxon>
        <taxon>Archaeosporales</taxon>
        <taxon>Ambisporaceae</taxon>
        <taxon>Ambispora</taxon>
    </lineage>
</organism>
<sequence>MSRSSVTNSSPILLDPAVDTHYNRLRLCLALVILRNKPSQFTIKGLGFLPDCFFTIAQNESLSRFSVEYIDFVKCSINCSTTTTTGVAKCKRDIVEAVKQQLKRKCTFEEDKLITNNNLPNDDVFSVKDSREVEEPKRVSNPDILHNPWKKRAFELEHEVERLKQRLCVFEIELENAKQTPQVAATTTARRKKTKPQQDHNRASSTVLATTTTTTNKKQSKKTAIDNHKITSFFEYIDPDAQIINQINAGDEGPWELFDIMQAMSFIQQMKNLRQATVMSAQDSVIPQTIIKIINYINFKLTALFSIIKTSNKTCNNLWQTYSSCVQSFGNISKKLLEFLRLPTLPASQYDDILSTLANALATLIRAIYPLTKIVFNEALQEHNPETYAGNNKLLPNKDQDPRELIAQILVNLCTNVEPRLKEPVAFVAAKECSRLIKKDIVHESASEHTFHHDSTFSKEKHKQQFDDDHISICEEMILKDTGYYLLWMLDKIITCSADSEGKLSTALTAETIKNIASLLESNIFKDSNQITSLHGDSLSVYISNIFEKLWTHKNTNNNNDSDFSLIERMLID</sequence>
<accession>A0A9N9CAJ5</accession>
<reference evidence="2" key="1">
    <citation type="submission" date="2021-06" db="EMBL/GenBank/DDBJ databases">
        <authorList>
            <person name="Kallberg Y."/>
            <person name="Tangrot J."/>
            <person name="Rosling A."/>
        </authorList>
    </citation>
    <scope>NUCLEOTIDE SEQUENCE</scope>
    <source>
        <strain evidence="2">MT106</strain>
    </source>
</reference>
<dbReference type="Proteomes" id="UP000789831">
    <property type="component" value="Unassembled WGS sequence"/>
</dbReference>
<dbReference type="AlphaFoldDB" id="A0A9N9CAJ5"/>
<gene>
    <name evidence="2" type="ORF">AGERDE_LOCUS8873</name>
</gene>
<dbReference type="EMBL" id="CAJVPL010002022">
    <property type="protein sequence ID" value="CAG8596457.1"/>
    <property type="molecule type" value="Genomic_DNA"/>
</dbReference>
<comment type="caution">
    <text evidence="2">The sequence shown here is derived from an EMBL/GenBank/DDBJ whole genome shotgun (WGS) entry which is preliminary data.</text>
</comment>
<dbReference type="OrthoDB" id="2425698at2759"/>
<name>A0A9N9CAJ5_9GLOM</name>
<feature type="region of interest" description="Disordered" evidence="1">
    <location>
        <begin position="182"/>
        <end position="215"/>
    </location>
</feature>